<dbReference type="AlphaFoldDB" id="I3S8S3"/>
<evidence type="ECO:0000313" key="2">
    <source>
        <dbReference type="EMBL" id="AFK36665.1"/>
    </source>
</evidence>
<protein>
    <submittedName>
        <fullName evidence="2">Uncharacterized protein</fullName>
    </submittedName>
</protein>
<organism evidence="2">
    <name type="scientific">Lotus japonicus</name>
    <name type="common">Lotus corniculatus var. japonicus</name>
    <dbReference type="NCBI Taxonomy" id="34305"/>
    <lineage>
        <taxon>Eukaryota</taxon>
        <taxon>Viridiplantae</taxon>
        <taxon>Streptophyta</taxon>
        <taxon>Embryophyta</taxon>
        <taxon>Tracheophyta</taxon>
        <taxon>Spermatophyta</taxon>
        <taxon>Magnoliopsida</taxon>
        <taxon>eudicotyledons</taxon>
        <taxon>Gunneridae</taxon>
        <taxon>Pentapetalae</taxon>
        <taxon>rosids</taxon>
        <taxon>fabids</taxon>
        <taxon>Fabales</taxon>
        <taxon>Fabaceae</taxon>
        <taxon>Papilionoideae</taxon>
        <taxon>50 kb inversion clade</taxon>
        <taxon>NPAAA clade</taxon>
        <taxon>Hologalegina</taxon>
        <taxon>robinioid clade</taxon>
        <taxon>Loteae</taxon>
        <taxon>Lotus</taxon>
    </lineage>
</organism>
<dbReference type="PANTHER" id="PTHR36387">
    <property type="entry name" value="UDP-N-ACETYLMURAMOYL-L-ALANYL-D-GLUTAMATE-2, 6-DIAMINOPIMELATE LIGASE"/>
    <property type="match status" value="1"/>
</dbReference>
<sequence>MLAAQEKQVFLSDSDEEKDGVKPTNSKKKKSKKSGLEPVIFSEIGPPQCLHSALEFLKQRKLSVHRSSSVLNNSNRALHLLSSSGVLHQK</sequence>
<name>I3S8S3_LOTJA</name>
<reference evidence="2" key="1">
    <citation type="submission" date="2012-05" db="EMBL/GenBank/DDBJ databases">
        <authorList>
            <person name="Krishnakumar V."/>
            <person name="Cheung F."/>
            <person name="Xiao Y."/>
            <person name="Chan A."/>
            <person name="Moskal W.A."/>
            <person name="Town C.D."/>
        </authorList>
    </citation>
    <scope>NUCLEOTIDE SEQUENCE</scope>
</reference>
<dbReference type="EMBL" id="BT136870">
    <property type="protein sequence ID" value="AFK36665.1"/>
    <property type="molecule type" value="mRNA"/>
</dbReference>
<proteinExistence type="evidence at transcript level"/>
<accession>I3S8S3</accession>
<feature type="region of interest" description="Disordered" evidence="1">
    <location>
        <begin position="1"/>
        <end position="35"/>
    </location>
</feature>
<dbReference type="PANTHER" id="PTHR36387:SF2">
    <property type="entry name" value="UDP-N-ACETYLMURAMOYL-L-ALANYL-D-GLUTAMATE-2, 6-DIAMINOPIMELATE LIGASE"/>
    <property type="match status" value="1"/>
</dbReference>
<evidence type="ECO:0000256" key="1">
    <source>
        <dbReference type="SAM" id="MobiDB-lite"/>
    </source>
</evidence>